<dbReference type="EMBL" id="CP076668">
    <property type="protein sequence ID" value="QWU85491.1"/>
    <property type="molecule type" value="Genomic_DNA"/>
</dbReference>
<sequence length="571" mass="63443">MPPHLLVPVLVGASPGSMLQRVFISIGLALCWPVSTFAASATPAIPYTVQTADNIENLLNLDERKIIQEGLIWGGVYTGRIDGNFDKDTRDAIASLQQQYKQPGTGLLSETMAQHLYQLALNARTRSGWETLADPGTGVIVAYPSRLLATAFQDPGTLSLRLVSDDRKISLQMINANRLAPGAIDTLYKQVNEDGASTIIHTSRKDNMFITAGERGAVKFYSRYEQRGNEIRGYDLIWARDNDTEMQIFSPLISNSFEAFPTPAVTYDAFLKPHLIKQPYYPYLIALSREKRKPSASDNASTVEQQAPVKATPDGLGPRFSYSYEELRNVGLVDSYRFTRKSDLLVGNNEINAVDGMFMTRRPLRYIARQCGMDTHYSPADSAVILCYGVIDYLLRQADALNANNDPAFRAEYVKARLRLALLHATGHALIDLLNLPPPSNEEETVDQLVATLILLDANNEETPEQLTRMLAMNATGLKADLSVPAPYIHDELSKKHTWNEERYSNLLCRVYGSNPQGYASIVDQGLLPKSRAANCTEDAPGKYAAWKDFLSPHFAPRFQKNTGDSVSRQE</sequence>
<evidence type="ECO:0000259" key="1">
    <source>
        <dbReference type="Pfam" id="PF01471"/>
    </source>
</evidence>
<dbReference type="InterPro" id="IPR025644">
    <property type="entry name" value="DUF4344"/>
</dbReference>
<evidence type="ECO:0000313" key="3">
    <source>
        <dbReference type="Proteomes" id="UP000683401"/>
    </source>
</evidence>
<dbReference type="InterPro" id="IPR002477">
    <property type="entry name" value="Peptidoglycan-bd-like"/>
</dbReference>
<name>A0ABX8HXV9_9PSED</name>
<organism evidence="2 3">
    <name type="scientific">Pseudomonas lijiangensis</name>
    <dbReference type="NCBI Taxonomy" id="2995658"/>
    <lineage>
        <taxon>Bacteria</taxon>
        <taxon>Pseudomonadati</taxon>
        <taxon>Pseudomonadota</taxon>
        <taxon>Gammaproteobacteria</taxon>
        <taxon>Pseudomonadales</taxon>
        <taxon>Pseudomonadaceae</taxon>
        <taxon>Pseudomonas</taxon>
    </lineage>
</organism>
<evidence type="ECO:0000313" key="2">
    <source>
        <dbReference type="EMBL" id="QWU85491.1"/>
    </source>
</evidence>
<gene>
    <name evidence="2" type="ORF">KQP88_12300</name>
</gene>
<dbReference type="Pfam" id="PF14247">
    <property type="entry name" value="DUF4344"/>
    <property type="match status" value="1"/>
</dbReference>
<accession>A0ABX8HXV9</accession>
<dbReference type="Proteomes" id="UP000683401">
    <property type="component" value="Chromosome"/>
</dbReference>
<dbReference type="Pfam" id="PF01471">
    <property type="entry name" value="PG_binding_1"/>
    <property type="match status" value="1"/>
</dbReference>
<feature type="domain" description="Peptidoglycan binding-like" evidence="1">
    <location>
        <begin position="62"/>
        <end position="112"/>
    </location>
</feature>
<reference evidence="3" key="1">
    <citation type="submission" date="2021-06" db="EMBL/GenBank/DDBJ databases">
        <title>Identification of Pseudomonas cichorii causing bacterial leaf black spot of flue-cured tobacco, a new disease in China.</title>
        <authorList>
            <person name="Lu C.-H."/>
        </authorList>
    </citation>
    <scope>NUCLEOTIDE SEQUENCE [LARGE SCALE GENOMIC DNA]</scope>
    <source>
        <strain evidence="3">LJ2</strain>
    </source>
</reference>
<keyword evidence="3" id="KW-1185">Reference proteome</keyword>
<proteinExistence type="predicted"/>
<dbReference type="RefSeq" id="WP_216705850.1">
    <property type="nucleotide sequence ID" value="NZ_CP076668.1"/>
</dbReference>
<protein>
    <submittedName>
        <fullName evidence="2">Peptidoglycan-binding protein</fullName>
    </submittedName>
</protein>